<dbReference type="GeneID" id="94296716"/>
<feature type="compositionally biased region" description="Basic and acidic residues" evidence="1">
    <location>
        <begin position="100"/>
        <end position="120"/>
    </location>
</feature>
<dbReference type="AlphaFoldDB" id="A0A9P8RZJ9"/>
<name>A0A9P8RZJ9_9EUKA</name>
<accession>A0A9P8RZJ9</accession>
<comment type="caution">
    <text evidence="2">The sequence shown here is derived from an EMBL/GenBank/DDBJ whole genome shotgun (WGS) entry which is preliminary data.</text>
</comment>
<gene>
    <name evidence="2" type="ORF">SS50377_22693</name>
</gene>
<dbReference type="Proteomes" id="UP000018208">
    <property type="component" value="Unassembled WGS sequence"/>
</dbReference>
<feature type="region of interest" description="Disordered" evidence="1">
    <location>
        <begin position="99"/>
        <end position="120"/>
    </location>
</feature>
<evidence type="ECO:0000313" key="2">
    <source>
        <dbReference type="EMBL" id="KAH0575072.1"/>
    </source>
</evidence>
<evidence type="ECO:0000256" key="1">
    <source>
        <dbReference type="SAM" id="MobiDB-lite"/>
    </source>
</evidence>
<sequence>MEIKPILNQVPRFTSTLLAIITQQQENYTKSLERKLAETTRQLAEVKQQYIKDLNKIKQYYEQQSQDLIVNQQTTKASDKYPWRNQIFEPNMLLLPQVKSSDDFDKETKDDFDSSQDDDKIYNLHQALNASLTTLPESYEDDFD</sequence>
<proteinExistence type="predicted"/>
<organism evidence="2 3">
    <name type="scientific">Spironucleus salmonicida</name>
    <dbReference type="NCBI Taxonomy" id="348837"/>
    <lineage>
        <taxon>Eukaryota</taxon>
        <taxon>Metamonada</taxon>
        <taxon>Diplomonadida</taxon>
        <taxon>Hexamitidae</taxon>
        <taxon>Hexamitinae</taxon>
        <taxon>Spironucleus</taxon>
    </lineage>
</organism>
<reference evidence="2 3" key="1">
    <citation type="journal article" date="2014" name="PLoS Genet.">
        <title>The Genome of Spironucleus salmonicida Highlights a Fish Pathogen Adapted to Fluctuating Environments.</title>
        <authorList>
            <person name="Xu F."/>
            <person name="Jerlstrom-Hultqvist J."/>
            <person name="Einarsson E."/>
            <person name="Astvaldsson A."/>
            <person name="Svard S.G."/>
            <person name="Andersson J.O."/>
        </authorList>
    </citation>
    <scope>NUCLEOTIDE SEQUENCE [LARGE SCALE GENOMIC DNA]</scope>
    <source>
        <strain evidence="2 3">ATCC 50377</strain>
    </source>
</reference>
<evidence type="ECO:0000313" key="3">
    <source>
        <dbReference type="Proteomes" id="UP000018208"/>
    </source>
</evidence>
<dbReference type="RefSeq" id="XP_067765845.1">
    <property type="nucleotide sequence ID" value="XM_067906577.1"/>
</dbReference>
<keyword evidence="3" id="KW-1185">Reference proteome</keyword>
<dbReference type="KEGG" id="ssao:94296716"/>
<dbReference type="EMBL" id="AUWU02000003">
    <property type="protein sequence ID" value="KAH0575072.1"/>
    <property type="molecule type" value="Genomic_DNA"/>
</dbReference>
<protein>
    <submittedName>
        <fullName evidence="2">Uncharacterized protein</fullName>
    </submittedName>
</protein>